<keyword evidence="3" id="KW-1185">Reference proteome</keyword>
<evidence type="ECO:0000259" key="1">
    <source>
        <dbReference type="Pfam" id="PF13966"/>
    </source>
</evidence>
<gene>
    <name evidence="2" type="ORF">J1N35_008845</name>
</gene>
<dbReference type="Pfam" id="PF13966">
    <property type="entry name" value="zf-RVT"/>
    <property type="match status" value="1"/>
</dbReference>
<feature type="domain" description="Reverse transcriptase zinc-binding" evidence="1">
    <location>
        <begin position="67"/>
        <end position="138"/>
    </location>
</feature>
<comment type="caution">
    <text evidence="2">The sequence shown here is derived from an EMBL/GenBank/DDBJ whole genome shotgun (WGS) entry which is preliminary data.</text>
</comment>
<sequence length="199" mass="22608">MHQQWRNFPSKAEQKEKDEWNLLLRTEHFGGVILKITGNFVYLGINKIPIPNIKFTIGFLLLKSGHKFEKVFWHKSVWCSAQVAILEHSFISWLAVAVWDQLLTKSWPISWGCKILPDCLSCAINIETGDHIFHDCSSNRYAVARENCLDCSGFKRRVTPSCNFKACLGPGMCSSTCSVKIGTTDYMEAQESRPKGSFN</sequence>
<dbReference type="AlphaFoldDB" id="A0A9D4AEU6"/>
<dbReference type="EMBL" id="JAIQCV010000003">
    <property type="protein sequence ID" value="KAH1115467.1"/>
    <property type="molecule type" value="Genomic_DNA"/>
</dbReference>
<protein>
    <recommendedName>
        <fullName evidence="1">Reverse transcriptase zinc-binding domain-containing protein</fullName>
    </recommendedName>
</protein>
<dbReference type="InterPro" id="IPR026960">
    <property type="entry name" value="RVT-Znf"/>
</dbReference>
<dbReference type="Proteomes" id="UP000828251">
    <property type="component" value="Unassembled WGS sequence"/>
</dbReference>
<proteinExistence type="predicted"/>
<organism evidence="2 3">
    <name type="scientific">Gossypium stocksii</name>
    <dbReference type="NCBI Taxonomy" id="47602"/>
    <lineage>
        <taxon>Eukaryota</taxon>
        <taxon>Viridiplantae</taxon>
        <taxon>Streptophyta</taxon>
        <taxon>Embryophyta</taxon>
        <taxon>Tracheophyta</taxon>
        <taxon>Spermatophyta</taxon>
        <taxon>Magnoliopsida</taxon>
        <taxon>eudicotyledons</taxon>
        <taxon>Gunneridae</taxon>
        <taxon>Pentapetalae</taxon>
        <taxon>rosids</taxon>
        <taxon>malvids</taxon>
        <taxon>Malvales</taxon>
        <taxon>Malvaceae</taxon>
        <taxon>Malvoideae</taxon>
        <taxon>Gossypium</taxon>
    </lineage>
</organism>
<evidence type="ECO:0000313" key="3">
    <source>
        <dbReference type="Proteomes" id="UP000828251"/>
    </source>
</evidence>
<reference evidence="2 3" key="1">
    <citation type="journal article" date="2021" name="Plant Biotechnol. J.">
        <title>Multi-omics assisted identification of the key and species-specific regulatory components of drought-tolerant mechanisms in Gossypium stocksii.</title>
        <authorList>
            <person name="Yu D."/>
            <person name="Ke L."/>
            <person name="Zhang D."/>
            <person name="Wu Y."/>
            <person name="Sun Y."/>
            <person name="Mei J."/>
            <person name="Sun J."/>
            <person name="Sun Y."/>
        </authorList>
    </citation>
    <scope>NUCLEOTIDE SEQUENCE [LARGE SCALE GENOMIC DNA]</scope>
    <source>
        <strain evidence="3">cv. E1</strain>
        <tissue evidence="2">Leaf</tissue>
    </source>
</reference>
<accession>A0A9D4AEU6</accession>
<name>A0A9D4AEU6_9ROSI</name>
<evidence type="ECO:0000313" key="2">
    <source>
        <dbReference type="EMBL" id="KAH1115467.1"/>
    </source>
</evidence>